<keyword evidence="3" id="KW-1185">Reference proteome</keyword>
<comment type="caution">
    <text evidence="2">The sequence shown here is derived from an EMBL/GenBank/DDBJ whole genome shotgun (WGS) entry which is preliminary data.</text>
</comment>
<dbReference type="Proteomes" id="UP001589894">
    <property type="component" value="Unassembled WGS sequence"/>
</dbReference>
<dbReference type="SUPFAM" id="SSF69572">
    <property type="entry name" value="Activating enzymes of the ubiquitin-like proteins"/>
    <property type="match status" value="1"/>
</dbReference>
<dbReference type="RefSeq" id="WP_377339106.1">
    <property type="nucleotide sequence ID" value="NZ_JBHLUE010000011.1"/>
</dbReference>
<evidence type="ECO:0008006" key="4">
    <source>
        <dbReference type="Google" id="ProtNLM"/>
    </source>
</evidence>
<dbReference type="InterPro" id="IPR035985">
    <property type="entry name" value="Ubiquitin-activating_enz"/>
</dbReference>
<feature type="compositionally biased region" description="Low complexity" evidence="1">
    <location>
        <begin position="342"/>
        <end position="356"/>
    </location>
</feature>
<name>A0ABV6NX57_9ACTN</name>
<organism evidence="2 3">
    <name type="scientific">Plantactinospora siamensis</name>
    <dbReference type="NCBI Taxonomy" id="555372"/>
    <lineage>
        <taxon>Bacteria</taxon>
        <taxon>Bacillati</taxon>
        <taxon>Actinomycetota</taxon>
        <taxon>Actinomycetes</taxon>
        <taxon>Micromonosporales</taxon>
        <taxon>Micromonosporaceae</taxon>
        <taxon>Plantactinospora</taxon>
    </lineage>
</organism>
<proteinExistence type="predicted"/>
<accession>A0ABV6NX57</accession>
<feature type="region of interest" description="Disordered" evidence="1">
    <location>
        <begin position="341"/>
        <end position="386"/>
    </location>
</feature>
<gene>
    <name evidence="2" type="ORF">ACFFHU_14595</name>
</gene>
<protein>
    <recommendedName>
        <fullName evidence="4">Bacteriocin biosynthesis cyclodehydratase domain-containing protein</fullName>
    </recommendedName>
</protein>
<evidence type="ECO:0000256" key="1">
    <source>
        <dbReference type="SAM" id="MobiDB-lite"/>
    </source>
</evidence>
<dbReference type="EMBL" id="JBHLUE010000011">
    <property type="protein sequence ID" value="MFC0565360.1"/>
    <property type="molecule type" value="Genomic_DNA"/>
</dbReference>
<evidence type="ECO:0000313" key="3">
    <source>
        <dbReference type="Proteomes" id="UP001589894"/>
    </source>
</evidence>
<reference evidence="2 3" key="1">
    <citation type="submission" date="2024-09" db="EMBL/GenBank/DDBJ databases">
        <authorList>
            <person name="Sun Q."/>
            <person name="Mori K."/>
        </authorList>
    </citation>
    <scope>NUCLEOTIDE SEQUENCE [LARGE SCALE GENOMIC DNA]</scope>
    <source>
        <strain evidence="2 3">TBRC 2205</strain>
    </source>
</reference>
<evidence type="ECO:0000313" key="2">
    <source>
        <dbReference type="EMBL" id="MFC0565360.1"/>
    </source>
</evidence>
<dbReference type="Gene3D" id="3.40.50.720">
    <property type="entry name" value="NAD(P)-binding Rossmann-like Domain"/>
    <property type="match status" value="1"/>
</dbReference>
<sequence length="386" mass="40361">MAPAPLLRPTLLPGLVRLWRDRHTLQLGLHPERAILLEVADPLVARLLDLLDGGHSERGVLDEATRLGLRREDARTLLEQLRAAGLLVGAAALLPPGLPDPERRRLLAEAVAIALNGASAAGTPAQALRRRTTARVAITGRGRLAAPIAIALGQSGVGKVTIDLRGRVEPADLVGGGLAAADIGRDRTTAVIEALGRVAPGVRAEPARRDRAELVVQVGTDRPAALVAAGYAQRRQPHLLVDVRDGVAVVGPFVTALGRPCLNCLDLHRQDRDPGWPGLAAQLAARPRLQPCTTPTLLAATGYATDEILRHLDGGVPETAGGAAELTGPGRVRHRAWPPHPACACSRGGRARSAGRPGPPDRSGLSGSVGSEPGRMAVTEPESRSQ</sequence>